<evidence type="ECO:0000256" key="7">
    <source>
        <dbReference type="ARBA" id="ARBA00023141"/>
    </source>
</evidence>
<evidence type="ECO:0000256" key="1">
    <source>
        <dbReference type="ARBA" id="ARBA00001164"/>
    </source>
</evidence>
<proteinExistence type="inferred from homology"/>
<dbReference type="RefSeq" id="WP_188406432.1">
    <property type="nucleotide sequence ID" value="NZ_BMGL01000009.1"/>
</dbReference>
<dbReference type="Proteomes" id="UP000599688">
    <property type="component" value="Unassembled WGS sequence"/>
</dbReference>
<sequence>MEKEALQIKVCGLKYPKNQALIAKLEVDYAGFIFYKKSARYTLRISEKIPPNTKKVGVFVNSSVNDVIQKVKDFNLDVIQLHGKENLLYVRELQLKLYAKELTHVKIWKAIAVKTASDLELIQTFDTKVDAILLDAKGPLPGGNGTKFDWDLLDNLEIESPLILSGGIKIDDTEQINKLRENNKIWGVDINSGFEINPGLKDFGRIKRFVEEVKNEVV</sequence>
<gene>
    <name evidence="9 11" type="primary">trpF</name>
    <name evidence="11" type="ORF">GCM10010831_17270</name>
</gene>
<keyword evidence="8 9" id="KW-0413">Isomerase</keyword>
<evidence type="ECO:0000256" key="6">
    <source>
        <dbReference type="ARBA" id="ARBA00022822"/>
    </source>
</evidence>
<dbReference type="GO" id="GO:0004640">
    <property type="term" value="F:phosphoribosylanthranilate isomerase activity"/>
    <property type="evidence" value="ECO:0007669"/>
    <property type="project" value="UniProtKB-UniRule"/>
</dbReference>
<evidence type="ECO:0000256" key="5">
    <source>
        <dbReference type="ARBA" id="ARBA00022605"/>
    </source>
</evidence>
<dbReference type="InterPro" id="IPR001240">
    <property type="entry name" value="PRAI_dom"/>
</dbReference>
<dbReference type="SUPFAM" id="SSF51366">
    <property type="entry name" value="Ribulose-phoshate binding barrel"/>
    <property type="match status" value="1"/>
</dbReference>
<dbReference type="Gene3D" id="3.20.20.70">
    <property type="entry name" value="Aldolase class I"/>
    <property type="match status" value="1"/>
</dbReference>
<dbReference type="InterPro" id="IPR044643">
    <property type="entry name" value="TrpF_fam"/>
</dbReference>
<evidence type="ECO:0000256" key="8">
    <source>
        <dbReference type="ARBA" id="ARBA00023235"/>
    </source>
</evidence>
<accession>A0A916ZWK0</accession>
<comment type="catalytic activity">
    <reaction evidence="1 9">
        <text>N-(5-phospho-beta-D-ribosyl)anthranilate = 1-(2-carboxyphenylamino)-1-deoxy-D-ribulose 5-phosphate</text>
        <dbReference type="Rhea" id="RHEA:21540"/>
        <dbReference type="ChEBI" id="CHEBI:18277"/>
        <dbReference type="ChEBI" id="CHEBI:58613"/>
        <dbReference type="EC" id="5.3.1.24"/>
    </reaction>
</comment>
<dbReference type="HAMAP" id="MF_00135">
    <property type="entry name" value="PRAI"/>
    <property type="match status" value="1"/>
</dbReference>
<dbReference type="InterPro" id="IPR013785">
    <property type="entry name" value="Aldolase_TIM"/>
</dbReference>
<protein>
    <recommendedName>
        <fullName evidence="4 9">N-(5'-phosphoribosyl)anthranilate isomerase</fullName>
        <shortName evidence="9">PRAI</shortName>
        <ecNumber evidence="3 9">5.3.1.24</ecNumber>
    </recommendedName>
</protein>
<comment type="similarity">
    <text evidence="9">Belongs to the TrpF family.</text>
</comment>
<dbReference type="InterPro" id="IPR011060">
    <property type="entry name" value="RibuloseP-bd_barrel"/>
</dbReference>
<keyword evidence="7 9" id="KW-0057">Aromatic amino acid biosynthesis</keyword>
<dbReference type="PANTHER" id="PTHR42894:SF1">
    <property type="entry name" value="N-(5'-PHOSPHORIBOSYL)ANTHRANILATE ISOMERASE"/>
    <property type="match status" value="1"/>
</dbReference>
<dbReference type="PANTHER" id="PTHR42894">
    <property type="entry name" value="N-(5'-PHOSPHORIBOSYL)ANTHRANILATE ISOMERASE"/>
    <property type="match status" value="1"/>
</dbReference>
<evidence type="ECO:0000256" key="2">
    <source>
        <dbReference type="ARBA" id="ARBA00004664"/>
    </source>
</evidence>
<evidence type="ECO:0000313" key="12">
    <source>
        <dbReference type="Proteomes" id="UP000599688"/>
    </source>
</evidence>
<reference evidence="11 12" key="1">
    <citation type="journal article" date="2014" name="Int. J. Syst. Evol. Microbiol.">
        <title>Complete genome sequence of Corynebacterium casei LMG S-19264T (=DSM 44701T), isolated from a smear-ripened cheese.</title>
        <authorList>
            <consortium name="US DOE Joint Genome Institute (JGI-PGF)"/>
            <person name="Walter F."/>
            <person name="Albersmeier A."/>
            <person name="Kalinowski J."/>
            <person name="Ruckert C."/>
        </authorList>
    </citation>
    <scope>NUCLEOTIDE SEQUENCE [LARGE SCALE GENOMIC DNA]</scope>
    <source>
        <strain evidence="11 12">CGMCC 1.12925</strain>
    </source>
</reference>
<evidence type="ECO:0000313" key="11">
    <source>
        <dbReference type="EMBL" id="GGE16531.1"/>
    </source>
</evidence>
<evidence type="ECO:0000259" key="10">
    <source>
        <dbReference type="Pfam" id="PF00697"/>
    </source>
</evidence>
<dbReference type="EMBL" id="BMGL01000009">
    <property type="protein sequence ID" value="GGE16531.1"/>
    <property type="molecule type" value="Genomic_DNA"/>
</dbReference>
<evidence type="ECO:0000256" key="3">
    <source>
        <dbReference type="ARBA" id="ARBA00012572"/>
    </source>
</evidence>
<keyword evidence="12" id="KW-1185">Reference proteome</keyword>
<comment type="caution">
    <text evidence="11">The sequence shown here is derived from an EMBL/GenBank/DDBJ whole genome shotgun (WGS) entry which is preliminary data.</text>
</comment>
<dbReference type="Pfam" id="PF00697">
    <property type="entry name" value="PRAI"/>
    <property type="match status" value="1"/>
</dbReference>
<dbReference type="GO" id="GO:0000162">
    <property type="term" value="P:L-tryptophan biosynthetic process"/>
    <property type="evidence" value="ECO:0007669"/>
    <property type="project" value="UniProtKB-UniRule"/>
</dbReference>
<name>A0A916ZWK0_9FLAO</name>
<dbReference type="EC" id="5.3.1.24" evidence="3 9"/>
<keyword evidence="5 9" id="KW-0028">Amino-acid biosynthesis</keyword>
<organism evidence="11 12">
    <name type="scientific">Psychroflexus salis</name>
    <dbReference type="NCBI Taxonomy" id="1526574"/>
    <lineage>
        <taxon>Bacteria</taxon>
        <taxon>Pseudomonadati</taxon>
        <taxon>Bacteroidota</taxon>
        <taxon>Flavobacteriia</taxon>
        <taxon>Flavobacteriales</taxon>
        <taxon>Flavobacteriaceae</taxon>
        <taxon>Psychroflexus</taxon>
    </lineage>
</organism>
<comment type="pathway">
    <text evidence="2 9">Amino-acid biosynthesis; L-tryptophan biosynthesis; L-tryptophan from chorismate: step 3/5.</text>
</comment>
<evidence type="ECO:0000256" key="9">
    <source>
        <dbReference type="HAMAP-Rule" id="MF_00135"/>
    </source>
</evidence>
<feature type="domain" description="N-(5'phosphoribosyl) anthranilate isomerase (PRAI)" evidence="10">
    <location>
        <begin position="9"/>
        <end position="211"/>
    </location>
</feature>
<evidence type="ECO:0000256" key="4">
    <source>
        <dbReference type="ARBA" id="ARBA00022272"/>
    </source>
</evidence>
<dbReference type="CDD" id="cd00405">
    <property type="entry name" value="PRAI"/>
    <property type="match status" value="1"/>
</dbReference>
<dbReference type="AlphaFoldDB" id="A0A916ZWK0"/>
<keyword evidence="6 9" id="KW-0822">Tryptophan biosynthesis</keyword>